<dbReference type="Proteomes" id="UP000886523">
    <property type="component" value="Unassembled WGS sequence"/>
</dbReference>
<dbReference type="EMBL" id="MU128916">
    <property type="protein sequence ID" value="KAF9519648.1"/>
    <property type="molecule type" value="Genomic_DNA"/>
</dbReference>
<dbReference type="InterPro" id="IPR002125">
    <property type="entry name" value="CMP_dCMP_dom"/>
</dbReference>
<dbReference type="GO" id="GO:0052717">
    <property type="term" value="F:tRNA-specific adenosine-34 deaminase activity"/>
    <property type="evidence" value="ECO:0007669"/>
    <property type="project" value="TreeGrafter"/>
</dbReference>
<organism evidence="4 5">
    <name type="scientific">Hydnum rufescens UP504</name>
    <dbReference type="NCBI Taxonomy" id="1448309"/>
    <lineage>
        <taxon>Eukaryota</taxon>
        <taxon>Fungi</taxon>
        <taxon>Dikarya</taxon>
        <taxon>Basidiomycota</taxon>
        <taxon>Agaricomycotina</taxon>
        <taxon>Agaricomycetes</taxon>
        <taxon>Cantharellales</taxon>
        <taxon>Hydnaceae</taxon>
        <taxon>Hydnum</taxon>
    </lineage>
</organism>
<feature type="domain" description="CMP/dCMP-type deaminase" evidence="3">
    <location>
        <begin position="142"/>
        <end position="245"/>
    </location>
</feature>
<evidence type="ECO:0000313" key="4">
    <source>
        <dbReference type="EMBL" id="KAF9519648.1"/>
    </source>
</evidence>
<dbReference type="SUPFAM" id="SSF53927">
    <property type="entry name" value="Cytidine deaminase-like"/>
    <property type="match status" value="1"/>
</dbReference>
<evidence type="ECO:0000259" key="3">
    <source>
        <dbReference type="Pfam" id="PF00383"/>
    </source>
</evidence>
<dbReference type="AlphaFoldDB" id="A0A9P6B8G3"/>
<dbReference type="InterPro" id="IPR016193">
    <property type="entry name" value="Cytidine_deaminase-like"/>
</dbReference>
<dbReference type="Gene3D" id="3.40.140.10">
    <property type="entry name" value="Cytidine Deaminase, domain 2"/>
    <property type="match status" value="1"/>
</dbReference>
<keyword evidence="5" id="KW-1185">Reference proteome</keyword>
<dbReference type="GO" id="GO:0005634">
    <property type="term" value="C:nucleus"/>
    <property type="evidence" value="ECO:0007669"/>
    <property type="project" value="TreeGrafter"/>
</dbReference>
<reference evidence="4" key="1">
    <citation type="journal article" date="2020" name="Nat. Commun.">
        <title>Large-scale genome sequencing of mycorrhizal fungi provides insights into the early evolution of symbiotic traits.</title>
        <authorList>
            <person name="Miyauchi S."/>
            <person name="Kiss E."/>
            <person name="Kuo A."/>
            <person name="Drula E."/>
            <person name="Kohler A."/>
            <person name="Sanchez-Garcia M."/>
            <person name="Morin E."/>
            <person name="Andreopoulos B."/>
            <person name="Barry K.W."/>
            <person name="Bonito G."/>
            <person name="Buee M."/>
            <person name="Carver A."/>
            <person name="Chen C."/>
            <person name="Cichocki N."/>
            <person name="Clum A."/>
            <person name="Culley D."/>
            <person name="Crous P.W."/>
            <person name="Fauchery L."/>
            <person name="Girlanda M."/>
            <person name="Hayes R.D."/>
            <person name="Keri Z."/>
            <person name="LaButti K."/>
            <person name="Lipzen A."/>
            <person name="Lombard V."/>
            <person name="Magnuson J."/>
            <person name="Maillard F."/>
            <person name="Murat C."/>
            <person name="Nolan M."/>
            <person name="Ohm R.A."/>
            <person name="Pangilinan J."/>
            <person name="Pereira M.F."/>
            <person name="Perotto S."/>
            <person name="Peter M."/>
            <person name="Pfister S."/>
            <person name="Riley R."/>
            <person name="Sitrit Y."/>
            <person name="Stielow J.B."/>
            <person name="Szollosi G."/>
            <person name="Zifcakova L."/>
            <person name="Stursova M."/>
            <person name="Spatafora J.W."/>
            <person name="Tedersoo L."/>
            <person name="Vaario L.M."/>
            <person name="Yamada A."/>
            <person name="Yan M."/>
            <person name="Wang P."/>
            <person name="Xu J."/>
            <person name="Bruns T."/>
            <person name="Baldrian P."/>
            <person name="Vilgalys R."/>
            <person name="Dunand C."/>
            <person name="Henrissat B."/>
            <person name="Grigoriev I.V."/>
            <person name="Hibbett D."/>
            <person name="Nagy L.G."/>
            <person name="Martin F.M."/>
        </authorList>
    </citation>
    <scope>NUCLEOTIDE SEQUENCE</scope>
    <source>
        <strain evidence="4">UP504</strain>
    </source>
</reference>
<name>A0A9P6B8G3_9AGAM</name>
<dbReference type="Pfam" id="PF00383">
    <property type="entry name" value="dCMP_cyt_deam_1"/>
    <property type="match status" value="1"/>
</dbReference>
<sequence>MIKWAENSGLNDDSLEHLRSVRKGSDKITGAPSISILLGPSYPDRPFPIPLESLPQELSKPYKTLVPSYPSRSPAQIRAKNLVWPCLYQPRRPSASESYDWSEIEIDWIANCIERVLKDSQRSRDAGDLGISSLVSSFDHPDIEFVACDTRRTTHHPLRHSVMNVIRQVADFQVEQSIVPTPLTSGDSPSRFMAAGAAPVSEPLSSATTPLPYLLTNMTLFTSHEPCIMCSMALVHSRLARVFFVRDMPLTGGCGGVVGVSGGAGVNHRYDIYQWLGDGKNAEGGEKYNHTGAQDTVEEYIDA</sequence>
<keyword evidence="1" id="KW-0819">tRNA processing</keyword>
<dbReference type="GO" id="GO:0008033">
    <property type="term" value="P:tRNA processing"/>
    <property type="evidence" value="ECO:0007669"/>
    <property type="project" value="UniProtKB-KW"/>
</dbReference>
<evidence type="ECO:0000256" key="2">
    <source>
        <dbReference type="ARBA" id="ARBA00038160"/>
    </source>
</evidence>
<gene>
    <name evidence="4" type="ORF">BS47DRAFT_1312257</name>
</gene>
<evidence type="ECO:0000256" key="1">
    <source>
        <dbReference type="ARBA" id="ARBA00022694"/>
    </source>
</evidence>
<evidence type="ECO:0000313" key="5">
    <source>
        <dbReference type="Proteomes" id="UP000886523"/>
    </source>
</evidence>
<comment type="similarity">
    <text evidence="2">Belongs to the cytidine and deoxycytidylate deaminase family. ADAT3 subfamily.</text>
</comment>
<proteinExistence type="inferred from homology"/>
<dbReference type="PANTHER" id="PTHR11079:SF156">
    <property type="entry name" value="INACTIVE TRNA-SPECIFIC ADENOSINE DEAMINASE-LIKE PROTEIN 3-RELATED"/>
    <property type="match status" value="1"/>
</dbReference>
<protein>
    <recommendedName>
        <fullName evidence="3">CMP/dCMP-type deaminase domain-containing protein</fullName>
    </recommendedName>
</protein>
<accession>A0A9P6B8G3</accession>
<dbReference type="PANTHER" id="PTHR11079">
    <property type="entry name" value="CYTOSINE DEAMINASE FAMILY MEMBER"/>
    <property type="match status" value="1"/>
</dbReference>
<comment type="caution">
    <text evidence="4">The sequence shown here is derived from an EMBL/GenBank/DDBJ whole genome shotgun (WGS) entry which is preliminary data.</text>
</comment>
<dbReference type="OrthoDB" id="3180714at2759"/>
<dbReference type="GO" id="GO:0005737">
    <property type="term" value="C:cytoplasm"/>
    <property type="evidence" value="ECO:0007669"/>
    <property type="project" value="TreeGrafter"/>
</dbReference>